<evidence type="ECO:0000313" key="1">
    <source>
        <dbReference type="EMBL" id="STJ79405.1"/>
    </source>
</evidence>
<protein>
    <submittedName>
        <fullName evidence="1">NUDIX-family hydrolase</fullName>
        <ecNumber evidence="1">3.6.1.-</ecNumber>
    </submittedName>
</protein>
<dbReference type="AlphaFoldDB" id="A0A376Y4W1"/>
<keyword evidence="1" id="KW-0378">Hydrolase</keyword>
<organism evidence="1 2">
    <name type="scientific">Escherichia coli</name>
    <dbReference type="NCBI Taxonomy" id="562"/>
    <lineage>
        <taxon>Bacteria</taxon>
        <taxon>Pseudomonadati</taxon>
        <taxon>Pseudomonadota</taxon>
        <taxon>Gammaproteobacteria</taxon>
        <taxon>Enterobacterales</taxon>
        <taxon>Enterobacteriaceae</taxon>
        <taxon>Escherichia</taxon>
    </lineage>
</organism>
<sequence>MTQQITLIKDKILSDNYFTLHNITYDLTRKDGEVIRHKREVYDRGNGATILL</sequence>
<dbReference type="GO" id="GO:0016787">
    <property type="term" value="F:hydrolase activity"/>
    <property type="evidence" value="ECO:0007669"/>
    <property type="project" value="UniProtKB-KW"/>
</dbReference>
<dbReference type="EMBL" id="UGDC01000003">
    <property type="protein sequence ID" value="STJ79405.1"/>
    <property type="molecule type" value="Genomic_DNA"/>
</dbReference>
<name>A0A376Y4W1_ECOLX</name>
<dbReference type="EC" id="3.6.1.-" evidence="1"/>
<gene>
    <name evidence="1" type="primary">nudK_1</name>
    <name evidence="1" type="ORF">NCTC9117_01985</name>
</gene>
<accession>A0A376Y4W1</accession>
<proteinExistence type="predicted"/>
<reference evidence="1 2" key="1">
    <citation type="submission" date="2018-06" db="EMBL/GenBank/DDBJ databases">
        <authorList>
            <consortium name="Pathogen Informatics"/>
            <person name="Doyle S."/>
        </authorList>
    </citation>
    <scope>NUCLEOTIDE SEQUENCE [LARGE SCALE GENOMIC DNA]</scope>
    <source>
        <strain evidence="1 2">NCTC9117</strain>
    </source>
</reference>
<evidence type="ECO:0000313" key="2">
    <source>
        <dbReference type="Proteomes" id="UP000254785"/>
    </source>
</evidence>
<dbReference type="Gene3D" id="3.90.79.10">
    <property type="entry name" value="Nucleoside Triphosphate Pyrophosphohydrolase"/>
    <property type="match status" value="1"/>
</dbReference>
<dbReference type="Proteomes" id="UP000254785">
    <property type="component" value="Unassembled WGS sequence"/>
</dbReference>